<feature type="region of interest" description="Disordered" evidence="1">
    <location>
        <begin position="13"/>
        <end position="43"/>
    </location>
</feature>
<dbReference type="EMBL" id="RJUF01000018">
    <property type="protein sequence ID" value="MCP9762968.1"/>
    <property type="molecule type" value="Genomic_DNA"/>
</dbReference>
<protein>
    <recommendedName>
        <fullName evidence="4">AAA family ATPase</fullName>
    </recommendedName>
</protein>
<evidence type="ECO:0000313" key="2">
    <source>
        <dbReference type="EMBL" id="MCP9762968.1"/>
    </source>
</evidence>
<name>A0AAE3KSC8_9BACT</name>
<dbReference type="RefSeq" id="WP_255036747.1">
    <property type="nucleotide sequence ID" value="NZ_RJUF01000018.1"/>
</dbReference>
<keyword evidence="3" id="KW-1185">Reference proteome</keyword>
<comment type="caution">
    <text evidence="2">The sequence shown here is derived from an EMBL/GenBank/DDBJ whole genome shotgun (WGS) entry which is preliminary data.</text>
</comment>
<accession>A0AAE3KSC8</accession>
<evidence type="ECO:0000313" key="3">
    <source>
        <dbReference type="Proteomes" id="UP001204144"/>
    </source>
</evidence>
<evidence type="ECO:0000256" key="1">
    <source>
        <dbReference type="SAM" id="MobiDB-lite"/>
    </source>
</evidence>
<feature type="compositionally biased region" description="Basic and acidic residues" evidence="1">
    <location>
        <begin position="21"/>
        <end position="33"/>
    </location>
</feature>
<dbReference type="Proteomes" id="UP001204144">
    <property type="component" value="Unassembled WGS sequence"/>
</dbReference>
<proteinExistence type="predicted"/>
<evidence type="ECO:0008006" key="4">
    <source>
        <dbReference type="Google" id="ProtNLM"/>
    </source>
</evidence>
<sequence>MISEIENNNHINKNISFDSMEDNKEVDSSHPYEDNPTTEENFDTLSKTENKIREFIANGLPLSEPLLYIDNLPLFRRGNLYSIQGQKGSHKSRIASKIATAIIKGSTTPDSIGLWANPNNDVTVAYINTEMNDLEEFAPIVDKIQRDTGLDVHSKKFRFTSIVETSRLSRFNAILGFIQRIYEESGNHTVVFIDVITDLVSDFNNVSETNSALDFLALLRVYLNCTIVQVIHENPGSMKARGNLGTEIGNKSTGQLRVGFEWKNYQKTGRIFLEIHKIRGSRDLSPIFMEFSEELGDLVCTEDQRKTVNYQELSKQKIDEFIKILPEIMSESRKYSQSELISEIQKKVSISVGTVKSRLNQIIGNRIKLICGNGVSCILVSYQVKGSKTEYSLEIPDVVNNIA</sequence>
<dbReference type="InterPro" id="IPR027417">
    <property type="entry name" value="P-loop_NTPase"/>
</dbReference>
<gene>
    <name evidence="2" type="ORF">EGI31_08370</name>
</gene>
<reference evidence="2 3" key="1">
    <citation type="submission" date="2018-11" db="EMBL/GenBank/DDBJ databases">
        <title>Novel bacteria species description.</title>
        <authorList>
            <person name="Han J.-H."/>
        </authorList>
    </citation>
    <scope>NUCLEOTIDE SEQUENCE [LARGE SCALE GENOMIC DNA]</scope>
    <source>
        <strain evidence="2 3">KCTC23259</strain>
    </source>
</reference>
<dbReference type="Gene3D" id="3.40.50.300">
    <property type="entry name" value="P-loop containing nucleotide triphosphate hydrolases"/>
    <property type="match status" value="1"/>
</dbReference>
<organism evidence="2 3">
    <name type="scientific">Lacihabitans soyangensis</name>
    <dbReference type="NCBI Taxonomy" id="869394"/>
    <lineage>
        <taxon>Bacteria</taxon>
        <taxon>Pseudomonadati</taxon>
        <taxon>Bacteroidota</taxon>
        <taxon>Cytophagia</taxon>
        <taxon>Cytophagales</taxon>
        <taxon>Leadbetterellaceae</taxon>
        <taxon>Lacihabitans</taxon>
    </lineage>
</organism>
<dbReference type="SUPFAM" id="SSF52540">
    <property type="entry name" value="P-loop containing nucleoside triphosphate hydrolases"/>
    <property type="match status" value="1"/>
</dbReference>
<dbReference type="AlphaFoldDB" id="A0AAE3KSC8"/>